<dbReference type="Proteomes" id="UP000214365">
    <property type="component" value="Unassembled WGS sequence"/>
</dbReference>
<evidence type="ECO:0000256" key="1">
    <source>
        <dbReference type="ARBA" id="ARBA00009003"/>
    </source>
</evidence>
<protein>
    <recommendedName>
        <fullName evidence="4">Initiation-specific alpha-1,6-mannosyltransferase</fullName>
    </recommendedName>
</protein>
<dbReference type="Gene3D" id="3.90.550.20">
    <property type="match status" value="1"/>
</dbReference>
<dbReference type="GeneID" id="31001174"/>
<dbReference type="InterPro" id="IPR039367">
    <property type="entry name" value="Och1-like"/>
</dbReference>
<evidence type="ECO:0008006" key="4">
    <source>
        <dbReference type="Google" id="ProtNLM"/>
    </source>
</evidence>
<dbReference type="PANTHER" id="PTHR31834:SF10">
    <property type="entry name" value="TRANSFERASE, PUTATIVE (AFU_ORTHOLOGUE AFUA_8G02040)-RELATED"/>
    <property type="match status" value="1"/>
</dbReference>
<comment type="caution">
    <text evidence="2">The sequence shown here is derived from an EMBL/GenBank/DDBJ whole genome shotgun (WGS) entry which is preliminary data.</text>
</comment>
<organism evidence="2 3">
    <name type="scientific">Talaromyces atroroseus</name>
    <dbReference type="NCBI Taxonomy" id="1441469"/>
    <lineage>
        <taxon>Eukaryota</taxon>
        <taxon>Fungi</taxon>
        <taxon>Dikarya</taxon>
        <taxon>Ascomycota</taxon>
        <taxon>Pezizomycotina</taxon>
        <taxon>Eurotiomycetes</taxon>
        <taxon>Eurotiomycetidae</taxon>
        <taxon>Eurotiales</taxon>
        <taxon>Trichocomaceae</taxon>
        <taxon>Talaromyces</taxon>
        <taxon>Talaromyces sect. Trachyspermi</taxon>
    </lineage>
</organism>
<evidence type="ECO:0000313" key="3">
    <source>
        <dbReference type="Proteomes" id="UP000214365"/>
    </source>
</evidence>
<dbReference type="InterPro" id="IPR007577">
    <property type="entry name" value="GlycoTrfase_DXD_sugar-bd_CS"/>
</dbReference>
<dbReference type="OrthoDB" id="1577640at2759"/>
<gene>
    <name evidence="2" type="ORF">UA08_01419</name>
</gene>
<accession>A0A1Q5QB89</accession>
<dbReference type="EMBL" id="LFMY01000002">
    <property type="protein sequence ID" value="OKL63205.1"/>
    <property type="molecule type" value="Genomic_DNA"/>
</dbReference>
<comment type="similarity">
    <text evidence="1">Belongs to the glycosyltransferase 32 family.</text>
</comment>
<evidence type="ECO:0000313" key="2">
    <source>
        <dbReference type="EMBL" id="OKL63205.1"/>
    </source>
</evidence>
<sequence>MGVFGAFRRRWQRLAVASVVFCVISFSIVSSRGDREHAVRQPAELQKSHPSLWKHIQSSNIEGGAFYIPPSWLSPSDPKPATIIEAARLVSRLTANRYKSRHINNTEIPLIVHQTWKDTHVDTWPELIRNSVEEWLKEVVDTPMAYFLWDDDGIMQFLEAYEPNFIEHFSALPRMVEKSDIFRIMVTKYIGGIYGDVDTRPLRSPATWIGPEDLEPWYDMETGASYTPTKPVRAIFGIEADCPPDSNMYWRMGYTNPVQLTQWALASAPGHPALTWFMQKLYSALNEVANHHAGNLTTPEAYQELYYLDPLILTGPDAITVVLRSWLEDRIGLRWNALTGLYDGGKIPDVEDTATWDPNQSPILTRESNILPKVPGEDSICA</sequence>
<keyword evidence="3" id="KW-1185">Reference proteome</keyword>
<dbReference type="InterPro" id="IPR029044">
    <property type="entry name" value="Nucleotide-diphossugar_trans"/>
</dbReference>
<dbReference type="AlphaFoldDB" id="A0A1Q5QB89"/>
<dbReference type="Pfam" id="PF04488">
    <property type="entry name" value="Gly_transf_sug"/>
    <property type="match status" value="1"/>
</dbReference>
<proteinExistence type="inferred from homology"/>
<dbReference type="STRING" id="1441469.A0A1Q5QB89"/>
<reference evidence="2 3" key="1">
    <citation type="submission" date="2015-06" db="EMBL/GenBank/DDBJ databases">
        <title>Talaromyces atroroseus IBT 11181 draft genome.</title>
        <authorList>
            <person name="Rasmussen K.B."/>
            <person name="Rasmussen S."/>
            <person name="Petersen B."/>
            <person name="Sicheritz-Ponten T."/>
            <person name="Mortensen U.H."/>
            <person name="Thrane U."/>
        </authorList>
    </citation>
    <scope>NUCLEOTIDE SEQUENCE [LARGE SCALE GENOMIC DNA]</scope>
    <source>
        <strain evidence="2 3">IBT 11181</strain>
    </source>
</reference>
<dbReference type="RefSeq" id="XP_020123326.1">
    <property type="nucleotide sequence ID" value="XM_020261081.1"/>
</dbReference>
<dbReference type="GO" id="GO:0006487">
    <property type="term" value="P:protein N-linked glycosylation"/>
    <property type="evidence" value="ECO:0007669"/>
    <property type="project" value="TreeGrafter"/>
</dbReference>
<dbReference type="GO" id="GO:0000009">
    <property type="term" value="F:alpha-1,6-mannosyltransferase activity"/>
    <property type="evidence" value="ECO:0007669"/>
    <property type="project" value="InterPro"/>
</dbReference>
<dbReference type="GO" id="GO:0000136">
    <property type="term" value="C:mannan polymerase complex"/>
    <property type="evidence" value="ECO:0007669"/>
    <property type="project" value="TreeGrafter"/>
</dbReference>
<dbReference type="SUPFAM" id="SSF53448">
    <property type="entry name" value="Nucleotide-diphospho-sugar transferases"/>
    <property type="match status" value="1"/>
</dbReference>
<dbReference type="PANTHER" id="PTHR31834">
    <property type="entry name" value="INITIATION-SPECIFIC ALPHA-1,6-MANNOSYLTRANSFERASE"/>
    <property type="match status" value="1"/>
</dbReference>
<name>A0A1Q5QB89_TALAT</name>